<sequence length="153" mass="17043">MEGKTISLKLAGVKKAGGKQKKKKQNKKTKDNADEKLEDEEADEDPMITFKLPDAEIPRNAFAYVQLLDKVIASIDEHRAKLGLGPNFKPLQRRGLPVITSSRSKTLEGVSAKLDKQTKNGPQAKNYDMDVYLLLMGGTTWKTSSSGKRYKFT</sequence>
<dbReference type="EMBL" id="JASBWU010000004">
    <property type="protein sequence ID" value="KAJ9122350.1"/>
    <property type="molecule type" value="Genomic_DNA"/>
</dbReference>
<proteinExistence type="predicted"/>
<name>A0ACC2XE74_9TREE</name>
<gene>
    <name evidence="1" type="ORF">QFC22_001772</name>
</gene>
<protein>
    <submittedName>
        <fullName evidence="1">Uncharacterized protein</fullName>
    </submittedName>
</protein>
<reference evidence="1" key="1">
    <citation type="submission" date="2023-04" db="EMBL/GenBank/DDBJ databases">
        <title>Draft Genome sequencing of Naganishia species isolated from polar environments using Oxford Nanopore Technology.</title>
        <authorList>
            <person name="Leo P."/>
            <person name="Venkateswaran K."/>
        </authorList>
    </citation>
    <scope>NUCLEOTIDE SEQUENCE</scope>
    <source>
        <strain evidence="1">MNA-CCFEE 5425</strain>
    </source>
</reference>
<accession>A0ACC2XE74</accession>
<dbReference type="Proteomes" id="UP001243375">
    <property type="component" value="Unassembled WGS sequence"/>
</dbReference>
<comment type="caution">
    <text evidence="1">The sequence shown here is derived from an EMBL/GenBank/DDBJ whole genome shotgun (WGS) entry which is preliminary data.</text>
</comment>
<evidence type="ECO:0000313" key="2">
    <source>
        <dbReference type="Proteomes" id="UP001243375"/>
    </source>
</evidence>
<evidence type="ECO:0000313" key="1">
    <source>
        <dbReference type="EMBL" id="KAJ9122350.1"/>
    </source>
</evidence>
<keyword evidence="2" id="KW-1185">Reference proteome</keyword>
<organism evidence="1 2">
    <name type="scientific">Naganishia vaughanmartiniae</name>
    <dbReference type="NCBI Taxonomy" id="1424756"/>
    <lineage>
        <taxon>Eukaryota</taxon>
        <taxon>Fungi</taxon>
        <taxon>Dikarya</taxon>
        <taxon>Basidiomycota</taxon>
        <taxon>Agaricomycotina</taxon>
        <taxon>Tremellomycetes</taxon>
        <taxon>Filobasidiales</taxon>
        <taxon>Filobasidiaceae</taxon>
        <taxon>Naganishia</taxon>
    </lineage>
</organism>